<dbReference type="KEGG" id="cput:CONPUDRAFT_103177"/>
<feature type="compositionally biased region" description="Acidic residues" evidence="1">
    <location>
        <begin position="50"/>
        <end position="62"/>
    </location>
</feature>
<feature type="region of interest" description="Disordered" evidence="1">
    <location>
        <begin position="1"/>
        <end position="20"/>
    </location>
</feature>
<dbReference type="GO" id="GO:0030687">
    <property type="term" value="C:preribosome, large subunit precursor"/>
    <property type="evidence" value="ECO:0007669"/>
    <property type="project" value="TreeGrafter"/>
</dbReference>
<accession>A0A5M3MU58</accession>
<name>A0A5M3MU58_CONPW</name>
<proteinExistence type="predicted"/>
<dbReference type="OMA" id="SRGMNRQ"/>
<feature type="compositionally biased region" description="Basic residues" evidence="1">
    <location>
        <begin position="124"/>
        <end position="135"/>
    </location>
</feature>
<evidence type="ECO:0000313" key="3">
    <source>
        <dbReference type="EMBL" id="EIW82245.1"/>
    </source>
</evidence>
<dbReference type="OrthoDB" id="4087970at2759"/>
<dbReference type="GeneID" id="19198406"/>
<dbReference type="EMBL" id="JH711577">
    <property type="protein sequence ID" value="EIW82245.1"/>
    <property type="molecule type" value="Genomic_DNA"/>
</dbReference>
<feature type="domain" description="DUF2423" evidence="2">
    <location>
        <begin position="1"/>
        <end position="43"/>
    </location>
</feature>
<keyword evidence="4" id="KW-1185">Reference proteome</keyword>
<dbReference type="RefSeq" id="XP_007767977.1">
    <property type="nucleotide sequence ID" value="XM_007769787.1"/>
</dbReference>
<dbReference type="PANTHER" id="PTHR28219:SF1">
    <property type="entry name" value="UPF0642 PROTEIN YBL028C"/>
    <property type="match status" value="1"/>
</dbReference>
<dbReference type="AlphaFoldDB" id="A0A5M3MU58"/>
<feature type="region of interest" description="Disordered" evidence="1">
    <location>
        <begin position="40"/>
        <end position="135"/>
    </location>
</feature>
<dbReference type="Pfam" id="PF10338">
    <property type="entry name" value="YBL028C_N"/>
    <property type="match status" value="1"/>
</dbReference>
<dbReference type="Proteomes" id="UP000053558">
    <property type="component" value="Unassembled WGS sequence"/>
</dbReference>
<feature type="compositionally biased region" description="Polar residues" evidence="1">
    <location>
        <begin position="81"/>
        <end position="95"/>
    </location>
</feature>
<evidence type="ECO:0000259" key="2">
    <source>
        <dbReference type="Pfam" id="PF10338"/>
    </source>
</evidence>
<comment type="caution">
    <text evidence="3">The sequence shown here is derived from an EMBL/GenBank/DDBJ whole genome shotgun (WGS) entry which is preliminary data.</text>
</comment>
<gene>
    <name evidence="3" type="ORF">CONPUDRAFT_103177</name>
</gene>
<reference evidence="4" key="1">
    <citation type="journal article" date="2012" name="Science">
        <title>The Paleozoic origin of enzymatic lignin decomposition reconstructed from 31 fungal genomes.</title>
        <authorList>
            <person name="Floudas D."/>
            <person name="Binder M."/>
            <person name="Riley R."/>
            <person name="Barry K."/>
            <person name="Blanchette R.A."/>
            <person name="Henrissat B."/>
            <person name="Martinez A.T."/>
            <person name="Otillar R."/>
            <person name="Spatafora J.W."/>
            <person name="Yadav J.S."/>
            <person name="Aerts A."/>
            <person name="Benoit I."/>
            <person name="Boyd A."/>
            <person name="Carlson A."/>
            <person name="Copeland A."/>
            <person name="Coutinho P.M."/>
            <person name="de Vries R.P."/>
            <person name="Ferreira P."/>
            <person name="Findley K."/>
            <person name="Foster B."/>
            <person name="Gaskell J."/>
            <person name="Glotzer D."/>
            <person name="Gorecki P."/>
            <person name="Heitman J."/>
            <person name="Hesse C."/>
            <person name="Hori C."/>
            <person name="Igarashi K."/>
            <person name="Jurgens J.A."/>
            <person name="Kallen N."/>
            <person name="Kersten P."/>
            <person name="Kohler A."/>
            <person name="Kuees U."/>
            <person name="Kumar T.K.A."/>
            <person name="Kuo A."/>
            <person name="LaButti K."/>
            <person name="Larrondo L.F."/>
            <person name="Lindquist E."/>
            <person name="Ling A."/>
            <person name="Lombard V."/>
            <person name="Lucas S."/>
            <person name="Lundell T."/>
            <person name="Martin R."/>
            <person name="McLaughlin D.J."/>
            <person name="Morgenstern I."/>
            <person name="Morin E."/>
            <person name="Murat C."/>
            <person name="Nagy L.G."/>
            <person name="Nolan M."/>
            <person name="Ohm R.A."/>
            <person name="Patyshakuliyeva A."/>
            <person name="Rokas A."/>
            <person name="Ruiz-Duenas F.J."/>
            <person name="Sabat G."/>
            <person name="Salamov A."/>
            <person name="Samejima M."/>
            <person name="Schmutz J."/>
            <person name="Slot J.C."/>
            <person name="St John F."/>
            <person name="Stenlid J."/>
            <person name="Sun H."/>
            <person name="Sun S."/>
            <person name="Syed K."/>
            <person name="Tsang A."/>
            <person name="Wiebenga A."/>
            <person name="Young D."/>
            <person name="Pisabarro A."/>
            <person name="Eastwood D.C."/>
            <person name="Martin F."/>
            <person name="Cullen D."/>
            <person name="Grigoriev I.V."/>
            <person name="Hibbett D.S."/>
        </authorList>
    </citation>
    <scope>NUCLEOTIDE SEQUENCE [LARGE SCALE GENOMIC DNA]</scope>
    <source>
        <strain evidence="4">RWD-64-598 SS2</strain>
    </source>
</reference>
<dbReference type="InterPro" id="IPR019434">
    <property type="entry name" value="DUF2423"/>
</dbReference>
<organism evidence="3 4">
    <name type="scientific">Coniophora puteana (strain RWD-64-598)</name>
    <name type="common">Brown rot fungus</name>
    <dbReference type="NCBI Taxonomy" id="741705"/>
    <lineage>
        <taxon>Eukaryota</taxon>
        <taxon>Fungi</taxon>
        <taxon>Dikarya</taxon>
        <taxon>Basidiomycota</taxon>
        <taxon>Agaricomycotina</taxon>
        <taxon>Agaricomycetes</taxon>
        <taxon>Agaricomycetidae</taxon>
        <taxon>Boletales</taxon>
        <taxon>Coniophorineae</taxon>
        <taxon>Coniophoraceae</taxon>
        <taxon>Coniophora</taxon>
    </lineage>
</organism>
<dbReference type="PANTHER" id="PTHR28219">
    <property type="entry name" value="UPF0642 PROTEIN YBL028C"/>
    <property type="match status" value="1"/>
</dbReference>
<evidence type="ECO:0000313" key="4">
    <source>
        <dbReference type="Proteomes" id="UP000053558"/>
    </source>
</evidence>
<sequence>MAKSTRSKVKRSFRAKKREEGVYAATEAARLNRLNAKLTTTMKADRDGDVPLEGDAVEEGIQGDEVPIVKPTEGMDVDGGAQSQKTKISTHGPRNSRNEEWRISKNMAPRGKSRGMNRQGSVAARRKAGRASRRR</sequence>
<protein>
    <recommendedName>
        <fullName evidence="2">DUF2423 domain-containing protein</fullName>
    </recommendedName>
</protein>
<evidence type="ECO:0000256" key="1">
    <source>
        <dbReference type="SAM" id="MobiDB-lite"/>
    </source>
</evidence>
<feature type="compositionally biased region" description="Basic residues" evidence="1">
    <location>
        <begin position="1"/>
        <end position="16"/>
    </location>
</feature>